<evidence type="ECO:0000256" key="1">
    <source>
        <dbReference type="ARBA" id="ARBA00022734"/>
    </source>
</evidence>
<dbReference type="GO" id="GO:0030246">
    <property type="term" value="F:carbohydrate binding"/>
    <property type="evidence" value="ECO:0007669"/>
    <property type="project" value="UniProtKB-KW"/>
</dbReference>
<evidence type="ECO:0000256" key="2">
    <source>
        <dbReference type="SAM" id="MobiDB-lite"/>
    </source>
</evidence>
<feature type="domain" description="Legume lectin" evidence="3">
    <location>
        <begin position="2"/>
        <end position="43"/>
    </location>
</feature>
<feature type="region of interest" description="Disordered" evidence="2">
    <location>
        <begin position="75"/>
        <end position="95"/>
    </location>
</feature>
<evidence type="ECO:0000313" key="5">
    <source>
        <dbReference type="Proteomes" id="UP000008022"/>
    </source>
</evidence>
<dbReference type="EnsemblPlants" id="ORUFI08G01740.1">
    <property type="protein sequence ID" value="ORUFI08G01740.1"/>
    <property type="gene ID" value="ORUFI08G01740"/>
</dbReference>
<proteinExistence type="predicted"/>
<reference evidence="4" key="2">
    <citation type="submission" date="2015-06" db="UniProtKB">
        <authorList>
            <consortium name="EnsemblPlants"/>
        </authorList>
    </citation>
    <scope>IDENTIFICATION</scope>
</reference>
<dbReference type="SUPFAM" id="SSF49899">
    <property type="entry name" value="Concanavalin A-like lectins/glucanases"/>
    <property type="match status" value="1"/>
</dbReference>
<dbReference type="STRING" id="4529.A0A0E0QDT8"/>
<dbReference type="Gramene" id="ORUFI08G01740.1">
    <property type="protein sequence ID" value="ORUFI08G01740.1"/>
    <property type="gene ID" value="ORUFI08G01740"/>
</dbReference>
<keyword evidence="5" id="KW-1185">Reference proteome</keyword>
<dbReference type="Proteomes" id="UP000008022">
    <property type="component" value="Unassembled WGS sequence"/>
</dbReference>
<evidence type="ECO:0000259" key="3">
    <source>
        <dbReference type="Pfam" id="PF00139"/>
    </source>
</evidence>
<sequence>MVDLKRALPENITVGFSASIGSAYEQHQLTSWYFKSSSSFEQKLAAKDCDDVGFEEEVRDGRKIAKREQNGLVNAATGAASARQDDLPTSNGRRCAVDSNVSKDKVIKVKRNMIPVQHISTETPNKMRQRAAKDYVEVVSLLLQQEKPISTQY</sequence>
<dbReference type="AlphaFoldDB" id="A0A0E0QDT8"/>
<evidence type="ECO:0000313" key="4">
    <source>
        <dbReference type="EnsemblPlants" id="ORUFI08G01740.1"/>
    </source>
</evidence>
<name>A0A0E0QDT8_ORYRU</name>
<dbReference type="Pfam" id="PF00139">
    <property type="entry name" value="Lectin_legB"/>
    <property type="match status" value="1"/>
</dbReference>
<dbReference type="InterPro" id="IPR013320">
    <property type="entry name" value="ConA-like_dom_sf"/>
</dbReference>
<dbReference type="HOGENOM" id="CLU_1716236_0_0_1"/>
<reference evidence="5" key="1">
    <citation type="submission" date="2013-06" db="EMBL/GenBank/DDBJ databases">
        <authorList>
            <person name="Zhao Q."/>
        </authorList>
    </citation>
    <scope>NUCLEOTIDE SEQUENCE</scope>
    <source>
        <strain evidence="5">cv. W1943</strain>
    </source>
</reference>
<accession>A0A0E0QDT8</accession>
<protein>
    <recommendedName>
        <fullName evidence="3">Legume lectin domain-containing protein</fullName>
    </recommendedName>
</protein>
<dbReference type="Gene3D" id="2.60.120.200">
    <property type="match status" value="1"/>
</dbReference>
<dbReference type="InterPro" id="IPR001220">
    <property type="entry name" value="Legume_lectin_dom"/>
</dbReference>
<keyword evidence="1" id="KW-0430">Lectin</keyword>
<organism evidence="4 5">
    <name type="scientific">Oryza rufipogon</name>
    <name type="common">Brownbeard rice</name>
    <name type="synonym">Asian wild rice</name>
    <dbReference type="NCBI Taxonomy" id="4529"/>
    <lineage>
        <taxon>Eukaryota</taxon>
        <taxon>Viridiplantae</taxon>
        <taxon>Streptophyta</taxon>
        <taxon>Embryophyta</taxon>
        <taxon>Tracheophyta</taxon>
        <taxon>Spermatophyta</taxon>
        <taxon>Magnoliopsida</taxon>
        <taxon>Liliopsida</taxon>
        <taxon>Poales</taxon>
        <taxon>Poaceae</taxon>
        <taxon>BOP clade</taxon>
        <taxon>Oryzoideae</taxon>
        <taxon>Oryzeae</taxon>
        <taxon>Oryzinae</taxon>
        <taxon>Oryza</taxon>
    </lineage>
</organism>